<dbReference type="GeneID" id="54357608"/>
<reference evidence="2" key="3">
    <citation type="submission" date="2025-08" db="UniProtKB">
        <authorList>
            <consortium name="RefSeq"/>
        </authorList>
    </citation>
    <scope>IDENTIFICATION</scope>
    <source>
        <strain evidence="2">CBS 342.82</strain>
    </source>
</reference>
<dbReference type="Proteomes" id="UP000504637">
    <property type="component" value="Unplaced"/>
</dbReference>
<sequence length="156" mass="17732">MEKLPLTMPSINREQIVLLSGGVGRAETKLLKCRCDGGMAKEDLQYLRIEPAPRRRMLDRRRTRAYMSKDCRNGDVAWNGRDNPGLYWSFGKDSTYIYFAEALDANGRSLRWSVLDRGMKIGFIASGVQTFDTTTTLLSTTRTALKFTICMWTMAS</sequence>
<protein>
    <submittedName>
        <fullName evidence="2">Uncharacterized protein</fullName>
    </submittedName>
</protein>
<keyword evidence="1" id="KW-1185">Reference proteome</keyword>
<proteinExistence type="predicted"/>
<dbReference type="AlphaFoldDB" id="A0A6J3M571"/>
<evidence type="ECO:0000313" key="2">
    <source>
        <dbReference type="RefSeq" id="XP_033459043.1"/>
    </source>
</evidence>
<name>A0A6J3M571_9PEZI</name>
<accession>A0A6J3M571</accession>
<organism evidence="2">
    <name type="scientific">Dissoconium aciculare CBS 342.82</name>
    <dbReference type="NCBI Taxonomy" id="1314786"/>
    <lineage>
        <taxon>Eukaryota</taxon>
        <taxon>Fungi</taxon>
        <taxon>Dikarya</taxon>
        <taxon>Ascomycota</taxon>
        <taxon>Pezizomycotina</taxon>
        <taxon>Dothideomycetes</taxon>
        <taxon>Dothideomycetidae</taxon>
        <taxon>Mycosphaerellales</taxon>
        <taxon>Dissoconiaceae</taxon>
        <taxon>Dissoconium</taxon>
    </lineage>
</organism>
<reference evidence="2" key="1">
    <citation type="submission" date="2020-01" db="EMBL/GenBank/DDBJ databases">
        <authorList>
            <consortium name="DOE Joint Genome Institute"/>
            <person name="Haridas S."/>
            <person name="Albert R."/>
            <person name="Binder M."/>
            <person name="Bloem J."/>
            <person name="Labutti K."/>
            <person name="Salamov A."/>
            <person name="Andreopoulos B."/>
            <person name="Baker S.E."/>
            <person name="Barry K."/>
            <person name="Bills G."/>
            <person name="Bluhm B.H."/>
            <person name="Cannon C."/>
            <person name="Castanera R."/>
            <person name="Culley D.E."/>
            <person name="Daum C."/>
            <person name="Ezra D."/>
            <person name="Gonzalez J.B."/>
            <person name="Henrissat B."/>
            <person name="Kuo A."/>
            <person name="Liang C."/>
            <person name="Lipzen A."/>
            <person name="Lutzoni F."/>
            <person name="Magnuson J."/>
            <person name="Mondo S."/>
            <person name="Nolan M."/>
            <person name="Ohm R."/>
            <person name="Pangilinan J."/>
            <person name="Park H.-J."/>
            <person name="Ramirez L."/>
            <person name="Alfaro M."/>
            <person name="Sun H."/>
            <person name="Tritt A."/>
            <person name="Yoshinaga Y."/>
            <person name="Zwiers L.-H."/>
            <person name="Turgeon B.G."/>
            <person name="Goodwin S.B."/>
            <person name="Spatafora J.W."/>
            <person name="Crous P.W."/>
            <person name="Grigoriev I.V."/>
        </authorList>
    </citation>
    <scope>NUCLEOTIDE SEQUENCE</scope>
    <source>
        <strain evidence="2">CBS 342.82</strain>
    </source>
</reference>
<reference evidence="2" key="2">
    <citation type="submission" date="2020-04" db="EMBL/GenBank/DDBJ databases">
        <authorList>
            <consortium name="NCBI Genome Project"/>
        </authorList>
    </citation>
    <scope>NUCLEOTIDE SEQUENCE</scope>
    <source>
        <strain evidence="2">CBS 342.82</strain>
    </source>
</reference>
<gene>
    <name evidence="2" type="ORF">K489DRAFT_230240</name>
</gene>
<evidence type="ECO:0000313" key="1">
    <source>
        <dbReference type="Proteomes" id="UP000504637"/>
    </source>
</evidence>
<dbReference type="RefSeq" id="XP_033459043.1">
    <property type="nucleotide sequence ID" value="XM_033599809.1"/>
</dbReference>